<dbReference type="PRINTS" id="PR00344">
    <property type="entry name" value="BCTRLSENSOR"/>
</dbReference>
<evidence type="ECO:0000313" key="13">
    <source>
        <dbReference type="Proteomes" id="UP000773462"/>
    </source>
</evidence>
<dbReference type="CDD" id="cd00082">
    <property type="entry name" value="HisKA"/>
    <property type="match status" value="1"/>
</dbReference>
<evidence type="ECO:0000256" key="6">
    <source>
        <dbReference type="ARBA" id="ARBA00022741"/>
    </source>
</evidence>
<evidence type="ECO:0000256" key="5">
    <source>
        <dbReference type="ARBA" id="ARBA00022679"/>
    </source>
</evidence>
<keyword evidence="7 12" id="KW-0418">Kinase</keyword>
<feature type="domain" description="Histidine kinase" evidence="11">
    <location>
        <begin position="364"/>
        <end position="588"/>
    </location>
</feature>
<keyword evidence="13" id="KW-1185">Reference proteome</keyword>
<proteinExistence type="predicted"/>
<dbReference type="Proteomes" id="UP000773462">
    <property type="component" value="Unassembled WGS sequence"/>
</dbReference>
<keyword evidence="9" id="KW-0902">Two-component regulatory system</keyword>
<evidence type="ECO:0000256" key="3">
    <source>
        <dbReference type="ARBA" id="ARBA00012438"/>
    </source>
</evidence>
<evidence type="ECO:0000256" key="2">
    <source>
        <dbReference type="ARBA" id="ARBA00004370"/>
    </source>
</evidence>
<dbReference type="InterPro" id="IPR050351">
    <property type="entry name" value="BphY/WalK/GraS-like"/>
</dbReference>
<evidence type="ECO:0000256" key="1">
    <source>
        <dbReference type="ARBA" id="ARBA00000085"/>
    </source>
</evidence>
<reference evidence="12 13" key="1">
    <citation type="submission" date="2021-03" db="EMBL/GenBank/DDBJ databases">
        <title>Genomic Encyclopedia of Type Strains, Phase IV (KMG-IV): sequencing the most valuable type-strain genomes for metagenomic binning, comparative biology and taxonomic classification.</title>
        <authorList>
            <person name="Goeker M."/>
        </authorList>
    </citation>
    <scope>NUCLEOTIDE SEQUENCE [LARGE SCALE GENOMIC DNA]</scope>
    <source>
        <strain evidence="12 13">DSM 101953</strain>
    </source>
</reference>
<dbReference type="PANTHER" id="PTHR42878:SF7">
    <property type="entry name" value="SENSOR HISTIDINE KINASE GLRK"/>
    <property type="match status" value="1"/>
</dbReference>
<comment type="catalytic activity">
    <reaction evidence="1">
        <text>ATP + protein L-histidine = ADP + protein N-phospho-L-histidine.</text>
        <dbReference type="EC" id="2.7.13.3"/>
    </reaction>
</comment>
<dbReference type="InterPro" id="IPR036097">
    <property type="entry name" value="HisK_dim/P_sf"/>
</dbReference>
<dbReference type="Pfam" id="PF00512">
    <property type="entry name" value="HisKA"/>
    <property type="match status" value="1"/>
</dbReference>
<evidence type="ECO:0000313" key="12">
    <source>
        <dbReference type="EMBL" id="MBP2112833.1"/>
    </source>
</evidence>
<dbReference type="SMART" id="SM00388">
    <property type="entry name" value="HisKA"/>
    <property type="match status" value="1"/>
</dbReference>
<keyword evidence="10" id="KW-0472">Membrane</keyword>
<keyword evidence="4" id="KW-0597">Phosphoprotein</keyword>
<feature type="transmembrane region" description="Helical" evidence="10">
    <location>
        <begin position="12"/>
        <end position="34"/>
    </location>
</feature>
<keyword evidence="8" id="KW-0067">ATP-binding</keyword>
<keyword evidence="10" id="KW-0812">Transmembrane</keyword>
<dbReference type="SMART" id="SM00387">
    <property type="entry name" value="HATPase_c"/>
    <property type="match status" value="1"/>
</dbReference>
<evidence type="ECO:0000259" key="11">
    <source>
        <dbReference type="PROSITE" id="PS50109"/>
    </source>
</evidence>
<dbReference type="SUPFAM" id="SSF47384">
    <property type="entry name" value="Homodimeric domain of signal transducing histidine kinase"/>
    <property type="match status" value="1"/>
</dbReference>
<evidence type="ECO:0000256" key="10">
    <source>
        <dbReference type="SAM" id="Phobius"/>
    </source>
</evidence>
<evidence type="ECO:0000256" key="4">
    <source>
        <dbReference type="ARBA" id="ARBA00022553"/>
    </source>
</evidence>
<dbReference type="InterPro" id="IPR004358">
    <property type="entry name" value="Sig_transdc_His_kin-like_C"/>
</dbReference>
<dbReference type="EC" id="2.7.13.3" evidence="3"/>
<comment type="caution">
    <text evidence="12">The sequence shown here is derived from an EMBL/GenBank/DDBJ whole genome shotgun (WGS) entry which is preliminary data.</text>
</comment>
<dbReference type="EMBL" id="JAGGLV010000008">
    <property type="protein sequence ID" value="MBP2112833.1"/>
    <property type="molecule type" value="Genomic_DNA"/>
</dbReference>
<dbReference type="InterPro" id="IPR003594">
    <property type="entry name" value="HATPase_dom"/>
</dbReference>
<dbReference type="Pfam" id="PF02518">
    <property type="entry name" value="HATPase_c"/>
    <property type="match status" value="1"/>
</dbReference>
<dbReference type="GO" id="GO:0016301">
    <property type="term" value="F:kinase activity"/>
    <property type="evidence" value="ECO:0007669"/>
    <property type="project" value="UniProtKB-KW"/>
</dbReference>
<dbReference type="PANTHER" id="PTHR42878">
    <property type="entry name" value="TWO-COMPONENT HISTIDINE KINASE"/>
    <property type="match status" value="1"/>
</dbReference>
<keyword evidence="5" id="KW-0808">Transferase</keyword>
<dbReference type="SUPFAM" id="SSF55874">
    <property type="entry name" value="ATPase domain of HSP90 chaperone/DNA topoisomerase II/histidine kinase"/>
    <property type="match status" value="1"/>
</dbReference>
<feature type="transmembrane region" description="Helical" evidence="10">
    <location>
        <begin position="255"/>
        <end position="282"/>
    </location>
</feature>
<accession>A0ABS4NRZ5</accession>
<dbReference type="InterPro" id="IPR005467">
    <property type="entry name" value="His_kinase_dom"/>
</dbReference>
<dbReference type="Gene3D" id="1.10.287.130">
    <property type="match status" value="1"/>
</dbReference>
<keyword evidence="10" id="KW-1133">Transmembrane helix</keyword>
<sequence length="593" mass="67047">MSVRRRLMTRFIGLLAGTVVLILVIGGSIAYWVIQQLNEASLVEDFATVGLDQLISTAEILPDGSVKYDPGLLKRIDENNGWLQVLDEQGRVLDAFHTPSDVPNHYKPGELISYWQGQKPFPYRLYLLIREREGINFTLLYGENNQSVTMLEQAYNGGRYANNKLELASGQQDIIRSADAYLQILDEQGQEMASFNKPAAGIPDSYSIQDLILRTRYPIRYGMTTVTRYDEQNHSTWMLSVPLADNPAGSNVNPFGFIFGPALIALLVSIIGLLILLAVWYANLFGYPMLHMLQWLQRLERGQYEEPAGPRGRPHSQKKNGKWRRKYRVYTEVLGSIQTLSDTLRQDKELRRQTDSLREEWIAGITHDLKTPLSSLQGYAHMLEAEKYQWTTEEVREFAGIMVDKSMYMDRLVNDLAMTYRLRSGGYQPPVELTDINALLQDLVQRAERNPAYGEGRITFQPAPAQVQGYVHVPSFERIVDNLTANALLHNPPDTKLIVRVQPGKEAGKEAGDFIVQFVDDGRGMDQETVWKLFERYYRGTDTGAPDVGSGLGMAVTKGLIEAMQGRIEVHSSPEAGTEIRLIWDARSRAGRK</sequence>
<name>A0ABS4NRZ5_9BACL</name>
<dbReference type="InterPro" id="IPR003661">
    <property type="entry name" value="HisK_dim/P_dom"/>
</dbReference>
<evidence type="ECO:0000256" key="8">
    <source>
        <dbReference type="ARBA" id="ARBA00022840"/>
    </source>
</evidence>
<dbReference type="InterPro" id="IPR036890">
    <property type="entry name" value="HATPase_C_sf"/>
</dbReference>
<organism evidence="12 13">
    <name type="scientific">Paenibacillus silagei</name>
    <dbReference type="NCBI Taxonomy" id="1670801"/>
    <lineage>
        <taxon>Bacteria</taxon>
        <taxon>Bacillati</taxon>
        <taxon>Bacillota</taxon>
        <taxon>Bacilli</taxon>
        <taxon>Bacillales</taxon>
        <taxon>Paenibacillaceae</taxon>
        <taxon>Paenibacillus</taxon>
    </lineage>
</organism>
<dbReference type="Gene3D" id="3.30.565.10">
    <property type="entry name" value="Histidine kinase-like ATPase, C-terminal domain"/>
    <property type="match status" value="1"/>
</dbReference>
<protein>
    <recommendedName>
        <fullName evidence="3">histidine kinase</fullName>
        <ecNumber evidence="3">2.7.13.3</ecNumber>
    </recommendedName>
</protein>
<keyword evidence="6" id="KW-0547">Nucleotide-binding</keyword>
<dbReference type="RefSeq" id="WP_209874166.1">
    <property type="nucleotide sequence ID" value="NZ_JAGGLV010000008.1"/>
</dbReference>
<dbReference type="PROSITE" id="PS50109">
    <property type="entry name" value="HIS_KIN"/>
    <property type="match status" value="1"/>
</dbReference>
<gene>
    <name evidence="12" type="ORF">J2Z70_002987</name>
</gene>
<evidence type="ECO:0000256" key="7">
    <source>
        <dbReference type="ARBA" id="ARBA00022777"/>
    </source>
</evidence>
<comment type="subcellular location">
    <subcellularLocation>
        <location evidence="2">Membrane</location>
    </subcellularLocation>
</comment>
<dbReference type="CDD" id="cd00075">
    <property type="entry name" value="HATPase"/>
    <property type="match status" value="1"/>
</dbReference>
<evidence type="ECO:0000256" key="9">
    <source>
        <dbReference type="ARBA" id="ARBA00023012"/>
    </source>
</evidence>